<dbReference type="PATRIC" id="fig|1056511.3.peg.4120"/>
<sequence length="54" mass="6031">MAVNSKEQHNSLSASDPVLKKLEQVPDDTSELIRAQLILQARQKDAPQATENSW</sequence>
<keyword evidence="3" id="KW-1185">Reference proteome</keyword>
<gene>
    <name evidence="2" type="ORF">C942_03197</name>
</gene>
<accession>L8J8I0</accession>
<proteinExistence type="predicted"/>
<protein>
    <submittedName>
        <fullName evidence="2">TPR domain protein</fullName>
    </submittedName>
</protein>
<feature type="region of interest" description="Disordered" evidence="1">
    <location>
        <begin position="1"/>
        <end position="23"/>
    </location>
</feature>
<name>L8J8I0_9GAMM</name>
<dbReference type="AlphaFoldDB" id="L8J8I0"/>
<dbReference type="Proteomes" id="UP000011134">
    <property type="component" value="Unassembled WGS sequence"/>
</dbReference>
<reference evidence="2 3" key="1">
    <citation type="submission" date="2012-12" db="EMBL/GenBank/DDBJ databases">
        <title>Genome Assembly of Photobacterium sp. AK15.</title>
        <authorList>
            <person name="Khatri I."/>
            <person name="Vaidya B."/>
            <person name="Srinivas T.N.R."/>
            <person name="Subramanian S."/>
            <person name="Pinnaka A."/>
        </authorList>
    </citation>
    <scope>NUCLEOTIDE SEQUENCE [LARGE SCALE GENOMIC DNA]</scope>
    <source>
        <strain evidence="2 3">AK15</strain>
    </source>
</reference>
<evidence type="ECO:0000256" key="1">
    <source>
        <dbReference type="SAM" id="MobiDB-lite"/>
    </source>
</evidence>
<evidence type="ECO:0000313" key="2">
    <source>
        <dbReference type="EMBL" id="ELR63854.1"/>
    </source>
</evidence>
<dbReference type="EMBL" id="AMZO01000034">
    <property type="protein sequence ID" value="ELR63854.1"/>
    <property type="molecule type" value="Genomic_DNA"/>
</dbReference>
<evidence type="ECO:0000313" key="3">
    <source>
        <dbReference type="Proteomes" id="UP000011134"/>
    </source>
</evidence>
<organism evidence="2 3">
    <name type="scientific">Photobacterium marinum</name>
    <dbReference type="NCBI Taxonomy" id="1056511"/>
    <lineage>
        <taxon>Bacteria</taxon>
        <taxon>Pseudomonadati</taxon>
        <taxon>Pseudomonadota</taxon>
        <taxon>Gammaproteobacteria</taxon>
        <taxon>Vibrionales</taxon>
        <taxon>Vibrionaceae</taxon>
        <taxon>Photobacterium</taxon>
    </lineage>
</organism>
<comment type="caution">
    <text evidence="2">The sequence shown here is derived from an EMBL/GenBank/DDBJ whole genome shotgun (WGS) entry which is preliminary data.</text>
</comment>